<name>A0A163GSE9_DIDRA</name>
<dbReference type="InterPro" id="IPR011009">
    <property type="entry name" value="Kinase-like_dom_sf"/>
</dbReference>
<feature type="compositionally biased region" description="Low complexity" evidence="1">
    <location>
        <begin position="29"/>
        <end position="49"/>
    </location>
</feature>
<dbReference type="PANTHER" id="PTHR21310:SF59">
    <property type="entry name" value="AMINOGLYCOSIDE PHOSPHOTRANSFERASE DOMAIN-CONTAINING PROTEIN"/>
    <property type="match status" value="1"/>
</dbReference>
<dbReference type="Proteomes" id="UP000076837">
    <property type="component" value="Unassembled WGS sequence"/>
</dbReference>
<feature type="region of interest" description="Disordered" evidence="1">
    <location>
        <begin position="19"/>
        <end position="49"/>
    </location>
</feature>
<reference evidence="2 3" key="1">
    <citation type="journal article" date="2016" name="Sci. Rep.">
        <title>Draft genome sequencing and secretome analysis of fungal phytopathogen Ascochyta rabiei provides insight into the necrotrophic effector repertoire.</title>
        <authorList>
            <person name="Verma S."/>
            <person name="Gazara R.K."/>
            <person name="Nizam S."/>
            <person name="Parween S."/>
            <person name="Chattopadhyay D."/>
            <person name="Verma P.K."/>
        </authorList>
    </citation>
    <scope>NUCLEOTIDE SEQUENCE [LARGE SCALE GENOMIC DNA]</scope>
    <source>
        <strain evidence="2 3">ArDII</strain>
    </source>
</reference>
<dbReference type="EMBL" id="JYNV01000145">
    <property type="protein sequence ID" value="KZM24989.1"/>
    <property type="molecule type" value="Genomic_DNA"/>
</dbReference>
<evidence type="ECO:0000256" key="1">
    <source>
        <dbReference type="SAM" id="MobiDB-lite"/>
    </source>
</evidence>
<organism evidence="2 3">
    <name type="scientific">Didymella rabiei</name>
    <name type="common">Chickpea ascochyta blight fungus</name>
    <name type="synonym">Mycosphaerella rabiei</name>
    <dbReference type="NCBI Taxonomy" id="5454"/>
    <lineage>
        <taxon>Eukaryota</taxon>
        <taxon>Fungi</taxon>
        <taxon>Dikarya</taxon>
        <taxon>Ascomycota</taxon>
        <taxon>Pezizomycotina</taxon>
        <taxon>Dothideomycetes</taxon>
        <taxon>Pleosporomycetidae</taxon>
        <taxon>Pleosporales</taxon>
        <taxon>Pleosporineae</taxon>
        <taxon>Didymellaceae</taxon>
        <taxon>Ascochyta</taxon>
    </lineage>
</organism>
<evidence type="ECO:0000313" key="2">
    <source>
        <dbReference type="EMBL" id="KZM24989.1"/>
    </source>
</evidence>
<comment type="caution">
    <text evidence="2">The sequence shown here is derived from an EMBL/GenBank/DDBJ whole genome shotgun (WGS) entry which is preliminary data.</text>
</comment>
<proteinExistence type="predicted"/>
<dbReference type="PANTHER" id="PTHR21310">
    <property type="entry name" value="AMINOGLYCOSIDE PHOSPHOTRANSFERASE-RELATED-RELATED"/>
    <property type="match status" value="1"/>
</dbReference>
<dbReference type="Gene3D" id="3.90.1200.10">
    <property type="match status" value="1"/>
</dbReference>
<evidence type="ECO:0000313" key="3">
    <source>
        <dbReference type="Proteomes" id="UP000076837"/>
    </source>
</evidence>
<gene>
    <name evidence="2" type="ORF">ST47_g3846</name>
</gene>
<keyword evidence="3" id="KW-1185">Reference proteome</keyword>
<dbReference type="AlphaFoldDB" id="A0A163GSE9"/>
<dbReference type="InterPro" id="IPR002575">
    <property type="entry name" value="Aminoglycoside_PTrfase"/>
</dbReference>
<dbReference type="InterPro" id="IPR051678">
    <property type="entry name" value="AGP_Transferase"/>
</dbReference>
<dbReference type="OrthoDB" id="5210591at2759"/>
<dbReference type="SUPFAM" id="SSF56112">
    <property type="entry name" value="Protein kinase-like (PK-like)"/>
    <property type="match status" value="1"/>
</dbReference>
<accession>A0A163GSE9</accession>
<protein>
    <submittedName>
        <fullName evidence="2">ATP binding</fullName>
    </submittedName>
</protein>
<dbReference type="Gene3D" id="3.30.200.150">
    <property type="match status" value="1"/>
</dbReference>
<sequence>MLLPPLDITTYPTFTMSRGICASRPPRPSSTVSSRSSSSSSSTSPRACAASPDFMNIQKLIRAVFRSPKTIVEQTERLQSQLQQVFLAKLTDDTLLVLRCPPAVNTRLLRHEKNTLETEVKTLEMLYECTQLPVPQIIKYDSHGGQFGSPFVVTNHISGRKLSELSKDLTTTERSAIDRSLGFYVRRLTSLSAKQFGTTHQVFDQKGCKSWREAFLALLEAALRDAEDMLVTIPYDSIRYYISKHSHILDEVAEPRLVALNVCKPENVLVHEHTKHVTGLLGFSNVIWGDALMSGGVANGSDAFFEGFGECPMATDGAKIRILIYTVYRSILEIAAHHYRPNTNVDELEARRELVRALNDLART</sequence>
<dbReference type="Pfam" id="PF01636">
    <property type="entry name" value="APH"/>
    <property type="match status" value="1"/>
</dbReference>